<gene>
    <name evidence="1" type="ORF">F7732_13035</name>
</gene>
<dbReference type="OrthoDB" id="2988890at2"/>
<keyword evidence="2" id="KW-1185">Reference proteome</keyword>
<evidence type="ECO:0000313" key="1">
    <source>
        <dbReference type="EMBL" id="KAB2332992.1"/>
    </source>
</evidence>
<comment type="caution">
    <text evidence="1">The sequence shown here is derived from an EMBL/GenBank/DDBJ whole genome shotgun (WGS) entry which is preliminary data.</text>
</comment>
<evidence type="ECO:0000313" key="2">
    <source>
        <dbReference type="Proteomes" id="UP000441354"/>
    </source>
</evidence>
<accession>A0A7V7UVP1</accession>
<dbReference type="Proteomes" id="UP000441354">
    <property type="component" value="Unassembled WGS sequence"/>
</dbReference>
<sequence length="136" mass="15496">MVEIPSKVKGTHFNLYKLEQLLEPMGYMIGGNWDYDHGYFDYKMDAENKGYHFLRIPFKAIDGQLDSRNCTVECGNPFILSHIYQIGLDDHAYTSNFTASFDQFSEPVDKDGMVPDEYVAAGKALVQELESNILPD</sequence>
<dbReference type="RefSeq" id="WP_151574455.1">
    <property type="nucleotide sequence ID" value="NZ_WBOT01000003.1"/>
</dbReference>
<dbReference type="Pfam" id="PF08868">
    <property type="entry name" value="YugN"/>
    <property type="match status" value="1"/>
</dbReference>
<dbReference type="EMBL" id="WBOT01000003">
    <property type="protein sequence ID" value="KAB2332992.1"/>
    <property type="molecule type" value="Genomic_DNA"/>
</dbReference>
<reference evidence="1 2" key="1">
    <citation type="journal article" date="2014" name="Arch. Microbiol.">
        <title>Bacillus mesophilum sp. nov., strain IITR-54T, a novel 4-chlorobiphenyl dechlorinating bacterium.</title>
        <authorList>
            <person name="Manickam N."/>
            <person name="Singh N.K."/>
            <person name="Bajaj A."/>
            <person name="Kumar R.M."/>
            <person name="Kaur G."/>
            <person name="Kaur N."/>
            <person name="Bala M."/>
            <person name="Kumar A."/>
            <person name="Mayilraj S."/>
        </authorList>
    </citation>
    <scope>NUCLEOTIDE SEQUENCE [LARGE SCALE GENOMIC DNA]</scope>
    <source>
        <strain evidence="1 2">IITR-54</strain>
    </source>
</reference>
<name>A0A7V7UVP1_9BACI</name>
<evidence type="ECO:0008006" key="3">
    <source>
        <dbReference type="Google" id="ProtNLM"/>
    </source>
</evidence>
<protein>
    <recommendedName>
        <fullName evidence="3">YugN-like family protein</fullName>
    </recommendedName>
</protein>
<dbReference type="Gene3D" id="3.30.310.100">
    <property type="entry name" value="YugN-like"/>
    <property type="match status" value="1"/>
</dbReference>
<proteinExistence type="predicted"/>
<dbReference type="AlphaFoldDB" id="A0A7V7UVP1"/>
<organism evidence="1 2">
    <name type="scientific">Bacillus mesophilum</name>
    <dbReference type="NCBI Taxonomy" id="1071718"/>
    <lineage>
        <taxon>Bacteria</taxon>
        <taxon>Bacillati</taxon>
        <taxon>Bacillota</taxon>
        <taxon>Bacilli</taxon>
        <taxon>Bacillales</taxon>
        <taxon>Bacillaceae</taxon>
        <taxon>Bacillus</taxon>
    </lineage>
</organism>
<dbReference type="InterPro" id="IPR014967">
    <property type="entry name" value="Uncharacterised_YugN-like"/>
</dbReference>
<dbReference type="InterPro" id="IPR036491">
    <property type="entry name" value="YugN-like_sf"/>
</dbReference>
<dbReference type="SUPFAM" id="SSF160755">
    <property type="entry name" value="YugN-like"/>
    <property type="match status" value="1"/>
</dbReference>